<dbReference type="Proteomes" id="UP001172721">
    <property type="component" value="Unassembled WGS sequence"/>
</dbReference>
<organism evidence="2 3">
    <name type="scientific">Fictibacillus fluitans</name>
    <dbReference type="NCBI Taxonomy" id="3058422"/>
    <lineage>
        <taxon>Bacteria</taxon>
        <taxon>Bacillati</taxon>
        <taxon>Bacillota</taxon>
        <taxon>Bacilli</taxon>
        <taxon>Bacillales</taxon>
        <taxon>Fictibacillaceae</taxon>
        <taxon>Fictibacillus</taxon>
    </lineage>
</organism>
<dbReference type="InterPro" id="IPR011528">
    <property type="entry name" value="NERD"/>
</dbReference>
<keyword evidence="3" id="KW-1185">Reference proteome</keyword>
<dbReference type="PROSITE" id="PS50965">
    <property type="entry name" value="NERD"/>
    <property type="match status" value="1"/>
</dbReference>
<dbReference type="RefSeq" id="WP_301166740.1">
    <property type="nucleotide sequence ID" value="NZ_JAUHTR010000007.1"/>
</dbReference>
<evidence type="ECO:0000313" key="3">
    <source>
        <dbReference type="Proteomes" id="UP001172721"/>
    </source>
</evidence>
<evidence type="ECO:0000313" key="2">
    <source>
        <dbReference type="EMBL" id="MDN4525716.1"/>
    </source>
</evidence>
<proteinExistence type="predicted"/>
<comment type="caution">
    <text evidence="2">The sequence shown here is derived from an EMBL/GenBank/DDBJ whole genome shotgun (WGS) entry which is preliminary data.</text>
</comment>
<name>A0ABT8HY62_9BACL</name>
<dbReference type="Pfam" id="PF08378">
    <property type="entry name" value="NERD"/>
    <property type="match status" value="1"/>
</dbReference>
<protein>
    <submittedName>
        <fullName evidence="2">Nuclease-related domain-containing protein</fullName>
    </submittedName>
</protein>
<gene>
    <name evidence="2" type="ORF">QYB97_14620</name>
</gene>
<dbReference type="EMBL" id="JAUHTR010000007">
    <property type="protein sequence ID" value="MDN4525716.1"/>
    <property type="molecule type" value="Genomic_DNA"/>
</dbReference>
<sequence length="321" mass="37839">MIIKKRQLPLMIQKLQSLLRRLPKNHPKIPYIEENLAKKMAGYRGEYSIDYPLSFLSSQDYFILHDLRLPHNDYFFQIDTLLVSPRFILILEVKNIAGKLFFDQEFHQLVRTLNGKDEVFPDPILQVKRHEMQLRAWLIKHKFPEVHIKSFVVISNPNSQIMISPEHKYLRKTILHREALPLKITELYAFHQVVLTDKELKKMIRLLLKQHCEANSDILMQFEIGRHELLKGVQCMDCGLLPMERRHGGWFCKNCYCTCKNAHIDALKDYSYLISQKITNQEAREFLLISSIHLMTRLLSSAATHREGNHKSTIYHLPTND</sequence>
<reference evidence="2" key="1">
    <citation type="submission" date="2023-07" db="EMBL/GenBank/DDBJ databases">
        <title>Fictibacillus sp. isolated from freshwater pond.</title>
        <authorList>
            <person name="Kirdat K."/>
            <person name="Bhat A."/>
            <person name="Mourya A."/>
            <person name="Yadav A."/>
        </authorList>
    </citation>
    <scope>NUCLEOTIDE SEQUENCE</scope>
    <source>
        <strain evidence="2">NE201</strain>
    </source>
</reference>
<evidence type="ECO:0000259" key="1">
    <source>
        <dbReference type="PROSITE" id="PS50965"/>
    </source>
</evidence>
<accession>A0ABT8HY62</accession>
<feature type="domain" description="NERD" evidence="1">
    <location>
        <begin position="41"/>
        <end position="157"/>
    </location>
</feature>